<evidence type="ECO:0000256" key="8">
    <source>
        <dbReference type="PIRNR" id="PIRNR018472"/>
    </source>
</evidence>
<proteinExistence type="inferred from homology"/>
<dbReference type="Pfam" id="PF04093">
    <property type="entry name" value="MreD"/>
    <property type="match status" value="1"/>
</dbReference>
<sequence length="170" mass="19778">MQSMNSFRSCRYGVIWLSFLAALILQGIQWPELLSSFRPSWILLILIYWILITPDQINISTAFAVGIVTDLVYGSTLGVHSLALSVITYLVSRQNYKIFNLPIWQQVLYVIIFSWIMDMMVFGLELLIINITFCPEQLWNGVINGMVWPWMFLLMQKINYHLCSSKKVVF</sequence>
<dbReference type="EMBL" id="LR217737">
    <property type="protein sequence ID" value="VFP88046.1"/>
    <property type="molecule type" value="Genomic_DNA"/>
</dbReference>
<evidence type="ECO:0000256" key="1">
    <source>
        <dbReference type="ARBA" id="ARBA00004651"/>
    </source>
</evidence>
<dbReference type="Proteomes" id="UP000294289">
    <property type="component" value="Chromosome"/>
</dbReference>
<keyword evidence="7 8" id="KW-0472">Membrane</keyword>
<keyword evidence="6 9" id="KW-1133">Transmembrane helix</keyword>
<dbReference type="InterPro" id="IPR026034">
    <property type="entry name" value="MreD_proteobac"/>
</dbReference>
<evidence type="ECO:0000313" key="10">
    <source>
        <dbReference type="EMBL" id="VFP88046.1"/>
    </source>
</evidence>
<feature type="transmembrane region" description="Helical" evidence="9">
    <location>
        <begin position="42"/>
        <end position="65"/>
    </location>
</feature>
<keyword evidence="3 8" id="KW-1003">Cell membrane</keyword>
<accession>A0A803FTL1</accession>
<dbReference type="GO" id="GO:0008360">
    <property type="term" value="P:regulation of cell shape"/>
    <property type="evidence" value="ECO:0007669"/>
    <property type="project" value="UniProtKB-UniRule"/>
</dbReference>
<reference evidence="10 11" key="1">
    <citation type="submission" date="2019-02" db="EMBL/GenBank/DDBJ databases">
        <authorList>
            <person name="Manzano-Marin A."/>
            <person name="Manzano-Marin A."/>
        </authorList>
    </citation>
    <scope>NUCLEOTIDE SEQUENCE [LARGE SCALE GENOMIC DNA]</scope>
    <source>
        <strain evidence="10 11">ErCipiceae</strain>
    </source>
</reference>
<comment type="subcellular location">
    <subcellularLocation>
        <location evidence="8">Cell inner membrane</location>
    </subcellularLocation>
    <subcellularLocation>
        <location evidence="1">Cell membrane</location>
        <topology evidence="1">Multi-pass membrane protein</topology>
    </subcellularLocation>
</comment>
<evidence type="ECO:0000256" key="3">
    <source>
        <dbReference type="ARBA" id="ARBA00022475"/>
    </source>
</evidence>
<evidence type="ECO:0000256" key="2">
    <source>
        <dbReference type="ARBA" id="ARBA00007776"/>
    </source>
</evidence>
<keyword evidence="8" id="KW-0997">Cell inner membrane</keyword>
<feature type="transmembrane region" description="Helical" evidence="9">
    <location>
        <begin position="71"/>
        <end position="91"/>
    </location>
</feature>
<evidence type="ECO:0000256" key="5">
    <source>
        <dbReference type="ARBA" id="ARBA00022960"/>
    </source>
</evidence>
<evidence type="ECO:0000313" key="11">
    <source>
        <dbReference type="Proteomes" id="UP000294289"/>
    </source>
</evidence>
<name>A0A803FTL1_9GAMM</name>
<comment type="similarity">
    <text evidence="2 8">Belongs to the MreD family.</text>
</comment>
<protein>
    <recommendedName>
        <fullName evidence="8">Rod shape-determining protein MreD</fullName>
    </recommendedName>
</protein>
<dbReference type="GO" id="GO:0005886">
    <property type="term" value="C:plasma membrane"/>
    <property type="evidence" value="ECO:0007669"/>
    <property type="project" value="UniProtKB-SubCell"/>
</dbReference>
<feature type="transmembrane region" description="Helical" evidence="9">
    <location>
        <begin position="107"/>
        <end position="131"/>
    </location>
</feature>
<feature type="transmembrane region" description="Helical" evidence="9">
    <location>
        <begin position="12"/>
        <end position="30"/>
    </location>
</feature>
<dbReference type="NCBIfam" id="TIGR03426">
    <property type="entry name" value="shape_MreD"/>
    <property type="match status" value="1"/>
</dbReference>
<dbReference type="PANTHER" id="PTHR37484:SF1">
    <property type="entry name" value="ROD SHAPE-DETERMINING PROTEIN MRED"/>
    <property type="match status" value="1"/>
</dbReference>
<comment type="function">
    <text evidence="8">Involved in formation of the rod shape of the cell. May also contribute to regulation of formation of penicillin-binding proteins.</text>
</comment>
<gene>
    <name evidence="10" type="primary">mreD</name>
    <name evidence="10" type="ORF">ERCIPICE3303_318</name>
</gene>
<organism evidence="10 11">
    <name type="scientific">Candidatus Erwinia haradaeae</name>
    <dbReference type="NCBI Taxonomy" id="1922217"/>
    <lineage>
        <taxon>Bacteria</taxon>
        <taxon>Pseudomonadati</taxon>
        <taxon>Pseudomonadota</taxon>
        <taxon>Gammaproteobacteria</taxon>
        <taxon>Enterobacterales</taxon>
        <taxon>Erwiniaceae</taxon>
        <taxon>Erwinia</taxon>
    </lineage>
</organism>
<keyword evidence="5 8" id="KW-0133">Cell shape</keyword>
<evidence type="ECO:0000256" key="4">
    <source>
        <dbReference type="ARBA" id="ARBA00022692"/>
    </source>
</evidence>
<dbReference type="PANTHER" id="PTHR37484">
    <property type="entry name" value="ROD SHAPE-DETERMINING PROTEIN MRED"/>
    <property type="match status" value="1"/>
</dbReference>
<keyword evidence="4 9" id="KW-0812">Transmembrane</keyword>
<dbReference type="AlphaFoldDB" id="A0A803FTL1"/>
<dbReference type="InterPro" id="IPR007227">
    <property type="entry name" value="Cell_shape_determining_MreD"/>
</dbReference>
<evidence type="ECO:0000256" key="9">
    <source>
        <dbReference type="SAM" id="Phobius"/>
    </source>
</evidence>
<evidence type="ECO:0000256" key="7">
    <source>
        <dbReference type="ARBA" id="ARBA00023136"/>
    </source>
</evidence>
<evidence type="ECO:0000256" key="6">
    <source>
        <dbReference type="ARBA" id="ARBA00022989"/>
    </source>
</evidence>
<dbReference type="PIRSF" id="PIRSF018472">
    <property type="entry name" value="MreD_proteobac"/>
    <property type="match status" value="1"/>
</dbReference>